<organism evidence="3 4">
    <name type="scientific">Myripristis murdjan</name>
    <name type="common">pinecone soldierfish</name>
    <dbReference type="NCBI Taxonomy" id="586833"/>
    <lineage>
        <taxon>Eukaryota</taxon>
        <taxon>Metazoa</taxon>
        <taxon>Chordata</taxon>
        <taxon>Craniata</taxon>
        <taxon>Vertebrata</taxon>
        <taxon>Euteleostomi</taxon>
        <taxon>Actinopterygii</taxon>
        <taxon>Neopterygii</taxon>
        <taxon>Teleostei</taxon>
        <taxon>Neoteleostei</taxon>
        <taxon>Acanthomorphata</taxon>
        <taxon>Holocentriformes</taxon>
        <taxon>Holocentridae</taxon>
        <taxon>Myripristis</taxon>
    </lineage>
</organism>
<name>A0A667ZXV4_9TELE</name>
<dbReference type="GO" id="GO:0000038">
    <property type="term" value="P:very long-chain fatty acid metabolic process"/>
    <property type="evidence" value="ECO:0007669"/>
    <property type="project" value="TreeGrafter"/>
</dbReference>
<sequence>MNPDILRERQKATFDVEKLTHILDGAPEKTRRRREIQSLVLSDPDFQHEDPNFMSRSDRYDLAVKKSAQMILKLREYGIADPEEILCYKRKQSSVIWTMKRQRKINIPTQILTKISFSHFVNLSFQHLLYKY</sequence>
<reference evidence="3" key="1">
    <citation type="submission" date="2019-06" db="EMBL/GenBank/DDBJ databases">
        <authorList>
            <consortium name="Wellcome Sanger Institute Data Sharing"/>
        </authorList>
    </citation>
    <scope>NUCLEOTIDE SEQUENCE [LARGE SCALE GENOMIC DNA]</scope>
</reference>
<dbReference type="Pfam" id="PF14749">
    <property type="entry name" value="Acyl-CoA_ox_N"/>
    <property type="match status" value="1"/>
</dbReference>
<dbReference type="AlphaFoldDB" id="A0A667ZXV4"/>
<feature type="domain" description="Acyl-coenzyme A oxidase N-terminal" evidence="2">
    <location>
        <begin position="15"/>
        <end position="88"/>
    </location>
</feature>
<proteinExistence type="predicted"/>
<gene>
    <name evidence="3" type="primary">ACOX1</name>
    <name evidence="3" type="synonym">acox1</name>
</gene>
<dbReference type="Proteomes" id="UP000472263">
    <property type="component" value="Chromosome 1"/>
</dbReference>
<dbReference type="GO" id="GO:0071949">
    <property type="term" value="F:FAD binding"/>
    <property type="evidence" value="ECO:0007669"/>
    <property type="project" value="InterPro"/>
</dbReference>
<dbReference type="PANTHER" id="PTHR10909:SF250">
    <property type="entry name" value="PEROXISOMAL ACYL-COENZYME A OXIDASE 1"/>
    <property type="match status" value="1"/>
</dbReference>
<dbReference type="PANTHER" id="PTHR10909">
    <property type="entry name" value="ELECTRON TRANSPORT OXIDOREDUCTASE"/>
    <property type="match status" value="1"/>
</dbReference>
<evidence type="ECO:0000313" key="4">
    <source>
        <dbReference type="Proteomes" id="UP000472263"/>
    </source>
</evidence>
<dbReference type="InterPro" id="IPR037069">
    <property type="entry name" value="AcylCoA_DH/ox_N_sf"/>
</dbReference>
<dbReference type="GeneTree" id="ENSGT00940000157287"/>
<dbReference type="GO" id="GO:0055088">
    <property type="term" value="P:lipid homeostasis"/>
    <property type="evidence" value="ECO:0007669"/>
    <property type="project" value="TreeGrafter"/>
</dbReference>
<dbReference type="GO" id="GO:0005504">
    <property type="term" value="F:fatty acid binding"/>
    <property type="evidence" value="ECO:0007669"/>
    <property type="project" value="TreeGrafter"/>
</dbReference>
<dbReference type="GO" id="GO:0003997">
    <property type="term" value="F:acyl-CoA oxidase activity"/>
    <property type="evidence" value="ECO:0007669"/>
    <property type="project" value="InterPro"/>
</dbReference>
<reference evidence="3" key="3">
    <citation type="submission" date="2025-09" db="UniProtKB">
        <authorList>
            <consortium name="Ensembl"/>
        </authorList>
    </citation>
    <scope>IDENTIFICATION</scope>
</reference>
<dbReference type="Gene3D" id="1.10.540.10">
    <property type="entry name" value="Acyl-CoA dehydrogenase/oxidase, N-terminal domain"/>
    <property type="match status" value="1"/>
</dbReference>
<dbReference type="InterPro" id="IPR029320">
    <property type="entry name" value="Acyl-CoA_ox_N"/>
</dbReference>
<evidence type="ECO:0000256" key="1">
    <source>
        <dbReference type="ARBA" id="ARBA00004846"/>
    </source>
</evidence>
<dbReference type="GO" id="GO:0005777">
    <property type="term" value="C:peroxisome"/>
    <property type="evidence" value="ECO:0007669"/>
    <property type="project" value="InterPro"/>
</dbReference>
<protein>
    <submittedName>
        <fullName evidence="3">Acyl-CoA oxidase 1, palmitoyl</fullName>
    </submittedName>
</protein>
<accession>A0A667ZXV4</accession>
<evidence type="ECO:0000313" key="3">
    <source>
        <dbReference type="Ensembl" id="ENSMMDP00005047560.1"/>
    </source>
</evidence>
<dbReference type="Ensembl" id="ENSMMDT00005048504.1">
    <property type="protein sequence ID" value="ENSMMDP00005047560.1"/>
    <property type="gene ID" value="ENSMMDG00005021633.1"/>
</dbReference>
<comment type="pathway">
    <text evidence="1">Lipid metabolism; peroxisomal fatty acid beta-oxidation.</text>
</comment>
<keyword evidence="4" id="KW-1185">Reference proteome</keyword>
<reference evidence="3" key="2">
    <citation type="submission" date="2025-08" db="UniProtKB">
        <authorList>
            <consortium name="Ensembl"/>
        </authorList>
    </citation>
    <scope>IDENTIFICATION</scope>
</reference>
<evidence type="ECO:0000259" key="2">
    <source>
        <dbReference type="Pfam" id="PF14749"/>
    </source>
</evidence>
<dbReference type="GO" id="GO:0033540">
    <property type="term" value="P:fatty acid beta-oxidation using acyl-CoA oxidase"/>
    <property type="evidence" value="ECO:0007669"/>
    <property type="project" value="TreeGrafter"/>
</dbReference>
<dbReference type="InterPro" id="IPR012258">
    <property type="entry name" value="Acyl-CoA_oxidase"/>
</dbReference>